<feature type="signal peptide" evidence="3">
    <location>
        <begin position="1"/>
        <end position="19"/>
    </location>
</feature>
<accession>A0ABQ6M5S5</accession>
<keyword evidence="3" id="KW-0732">Signal</keyword>
<comment type="caution">
    <text evidence="4">The sequence shown here is derived from an EMBL/GenBank/DDBJ whole genome shotgun (WGS) entry which is preliminary data.</text>
</comment>
<protein>
    <submittedName>
        <fullName evidence="4">Uncharacterized protein</fullName>
    </submittedName>
</protein>
<evidence type="ECO:0000256" key="3">
    <source>
        <dbReference type="SAM" id="SignalP"/>
    </source>
</evidence>
<dbReference type="PANTHER" id="PTHR35550">
    <property type="match status" value="1"/>
</dbReference>
<keyword evidence="2" id="KW-1133">Transmembrane helix</keyword>
<reference evidence="4 5" key="1">
    <citation type="journal article" date="2023" name="Commun. Biol.">
        <title>Genome analysis of Parmales, the sister group of diatoms, reveals the evolutionary specialization of diatoms from phago-mixotrophs to photoautotrophs.</title>
        <authorList>
            <person name="Ban H."/>
            <person name="Sato S."/>
            <person name="Yoshikawa S."/>
            <person name="Yamada K."/>
            <person name="Nakamura Y."/>
            <person name="Ichinomiya M."/>
            <person name="Sato N."/>
            <person name="Blanc-Mathieu R."/>
            <person name="Endo H."/>
            <person name="Kuwata A."/>
            <person name="Ogata H."/>
        </authorList>
    </citation>
    <scope>NUCLEOTIDE SEQUENCE [LARGE SCALE GENOMIC DNA]</scope>
</reference>
<dbReference type="Proteomes" id="UP001165060">
    <property type="component" value="Unassembled WGS sequence"/>
</dbReference>
<proteinExistence type="predicted"/>
<evidence type="ECO:0000256" key="2">
    <source>
        <dbReference type="SAM" id="Phobius"/>
    </source>
</evidence>
<evidence type="ECO:0000256" key="1">
    <source>
        <dbReference type="SAM" id="MobiDB-lite"/>
    </source>
</evidence>
<dbReference type="Pfam" id="PF11317">
    <property type="entry name" value="DUF3119"/>
    <property type="match status" value="1"/>
</dbReference>
<evidence type="ECO:0000313" key="4">
    <source>
        <dbReference type="EMBL" id="GMI20023.1"/>
    </source>
</evidence>
<feature type="chain" id="PRO_5045598318" evidence="3">
    <location>
        <begin position="20"/>
        <end position="225"/>
    </location>
</feature>
<feature type="transmembrane region" description="Helical" evidence="2">
    <location>
        <begin position="87"/>
        <end position="113"/>
    </location>
</feature>
<gene>
    <name evidence="4" type="ORF">TeGR_g14574</name>
</gene>
<organism evidence="4 5">
    <name type="scientific">Tetraparma gracilis</name>
    <dbReference type="NCBI Taxonomy" id="2962635"/>
    <lineage>
        <taxon>Eukaryota</taxon>
        <taxon>Sar</taxon>
        <taxon>Stramenopiles</taxon>
        <taxon>Ochrophyta</taxon>
        <taxon>Bolidophyceae</taxon>
        <taxon>Parmales</taxon>
        <taxon>Triparmaceae</taxon>
        <taxon>Tetraparma</taxon>
    </lineage>
</organism>
<keyword evidence="2" id="KW-0472">Membrane</keyword>
<dbReference type="PANTHER" id="PTHR35550:SF2">
    <property type="entry name" value="OS05G0401200 PROTEIN"/>
    <property type="match status" value="1"/>
</dbReference>
<evidence type="ECO:0000313" key="5">
    <source>
        <dbReference type="Proteomes" id="UP001165060"/>
    </source>
</evidence>
<keyword evidence="5" id="KW-1185">Reference proteome</keyword>
<feature type="region of interest" description="Disordered" evidence="1">
    <location>
        <begin position="39"/>
        <end position="63"/>
    </location>
</feature>
<sequence length="225" mass="23705">MRPPPLLALLLLLLPLAGSFVVPQPAPLLRSSPSPPARVPLPFSSSPSSSSPPLSSEASPSAPAPAPAQAFPLLVVPSSFDLAAGTYAFFLLLLPAAYPLSLPFLLLSLLFAVQAKRLRFVFTAGGSFDLSPVSLSGALLPPSGNVVVGGANSWPTSSFVNYAFFPSPSFPVLVYFKETATPRERWGDGPGALDEVGGGQIHFFPAIADVEVMKEEFERRGCKKK</sequence>
<dbReference type="EMBL" id="BRYB01001188">
    <property type="protein sequence ID" value="GMI20023.1"/>
    <property type="molecule type" value="Genomic_DNA"/>
</dbReference>
<name>A0ABQ6M5S5_9STRA</name>
<feature type="compositionally biased region" description="Low complexity" evidence="1">
    <location>
        <begin position="40"/>
        <end position="63"/>
    </location>
</feature>
<keyword evidence="2" id="KW-0812">Transmembrane</keyword>
<dbReference type="InterPro" id="IPR021467">
    <property type="entry name" value="DUF3119"/>
</dbReference>